<reference evidence="3" key="2">
    <citation type="submission" date="2017-12" db="EMBL/GenBank/DDBJ databases">
        <title>Genome sequence of the Bar-tailed Godwit (Limosa lapponica baueri).</title>
        <authorList>
            <person name="Lima N.C.B."/>
            <person name="Parody-Merino A.M."/>
            <person name="Battley P.F."/>
            <person name="Fidler A.E."/>
            <person name="Prosdocimi F."/>
        </authorList>
    </citation>
    <scope>NUCLEOTIDE SEQUENCE [LARGE SCALE GENOMIC DNA]</scope>
</reference>
<evidence type="ECO:0000256" key="1">
    <source>
        <dbReference type="SAM" id="MobiDB-lite"/>
    </source>
</evidence>
<reference evidence="3" key="1">
    <citation type="submission" date="2017-11" db="EMBL/GenBank/DDBJ databases">
        <authorList>
            <person name="Lima N.C."/>
            <person name="Parody-Merino A.M."/>
            <person name="Battley P.F."/>
            <person name="Fidler A.E."/>
            <person name="Prosdocimi F."/>
        </authorList>
    </citation>
    <scope>NUCLEOTIDE SEQUENCE [LARGE SCALE GENOMIC DNA]</scope>
</reference>
<feature type="region of interest" description="Disordered" evidence="1">
    <location>
        <begin position="95"/>
        <end position="155"/>
    </location>
</feature>
<evidence type="ECO:0000313" key="2">
    <source>
        <dbReference type="EMBL" id="PKU40324.1"/>
    </source>
</evidence>
<proteinExistence type="predicted"/>
<dbReference type="Proteomes" id="UP000233556">
    <property type="component" value="Unassembled WGS sequence"/>
</dbReference>
<feature type="compositionally biased region" description="Basic and acidic residues" evidence="1">
    <location>
        <begin position="103"/>
        <end position="128"/>
    </location>
</feature>
<evidence type="ECO:0000313" key="3">
    <source>
        <dbReference type="Proteomes" id="UP000233556"/>
    </source>
</evidence>
<gene>
    <name evidence="2" type="ORF">llap_9375</name>
</gene>
<organism evidence="2 3">
    <name type="scientific">Limosa lapponica baueri</name>
    <dbReference type="NCBI Taxonomy" id="1758121"/>
    <lineage>
        <taxon>Eukaryota</taxon>
        <taxon>Metazoa</taxon>
        <taxon>Chordata</taxon>
        <taxon>Craniata</taxon>
        <taxon>Vertebrata</taxon>
        <taxon>Euteleostomi</taxon>
        <taxon>Archelosauria</taxon>
        <taxon>Archosauria</taxon>
        <taxon>Dinosauria</taxon>
        <taxon>Saurischia</taxon>
        <taxon>Theropoda</taxon>
        <taxon>Coelurosauria</taxon>
        <taxon>Aves</taxon>
        <taxon>Neognathae</taxon>
        <taxon>Neoaves</taxon>
        <taxon>Charadriiformes</taxon>
        <taxon>Scolopacidae</taxon>
        <taxon>Limosa</taxon>
    </lineage>
</organism>
<accession>A0A2I0U2L3</accession>
<protein>
    <submittedName>
        <fullName evidence="2">Uncharacterized protein</fullName>
    </submittedName>
</protein>
<keyword evidence="3" id="KW-1185">Reference proteome</keyword>
<dbReference type="AlphaFoldDB" id="A0A2I0U2L3"/>
<dbReference type="EMBL" id="KZ506293">
    <property type="protein sequence ID" value="PKU40324.1"/>
    <property type="molecule type" value="Genomic_DNA"/>
</dbReference>
<name>A0A2I0U2L3_LIMLA</name>
<sequence>MGAAACPNRPDNSDDQEMKALRYAAEQFLGSFDVCVKVDGAIEVYQLTDTNHPETAQVTCHIQDSLNLRTCNPSYSFGWSLCLFFVQPGNFNTAGAGGLPGDLEDRPSPGQENRNRFNGSDEVKEKKNPPSLARRVTVKLPSDLTGPVDEMATGL</sequence>